<accession>A0A3E0VJG4</accession>
<dbReference type="AlphaFoldDB" id="A0A3E0VJG4"/>
<sequence length="112" mass="10287">MPGALGSVPVLQLKEPSAPAVVTQSGSDRLLAETCTALPGSAVPSIVKLPPRRAPAEGEVISGLAIGSGSDGGSVGGGVGVDVAVGVGAGAMLGAGVGEGDGEEVAAGAASG</sequence>
<protein>
    <submittedName>
        <fullName evidence="1">Uncharacterized protein</fullName>
    </submittedName>
</protein>
<dbReference type="EMBL" id="NBWZ01000001">
    <property type="protein sequence ID" value="RFA09775.1"/>
    <property type="molecule type" value="Genomic_DNA"/>
</dbReference>
<gene>
    <name evidence="1" type="ORF">B7R54_11595</name>
</gene>
<name>A0A3E0VJG4_9MICO</name>
<proteinExistence type="predicted"/>
<evidence type="ECO:0000313" key="1">
    <source>
        <dbReference type="EMBL" id="RFA09775.1"/>
    </source>
</evidence>
<dbReference type="Proteomes" id="UP000256486">
    <property type="component" value="Unassembled WGS sequence"/>
</dbReference>
<comment type="caution">
    <text evidence="1">The sequence shown here is derived from an EMBL/GenBank/DDBJ whole genome shotgun (WGS) entry which is preliminary data.</text>
</comment>
<keyword evidence="2" id="KW-1185">Reference proteome</keyword>
<reference evidence="1 2" key="1">
    <citation type="submission" date="2017-04" db="EMBL/GenBank/DDBJ databases">
        <title>Comparative genome analysis of Subtercola boreus.</title>
        <authorList>
            <person name="Cho Y.-J."/>
            <person name="Cho A."/>
            <person name="Kim O.-S."/>
            <person name="Lee J.-I."/>
        </authorList>
    </citation>
    <scope>NUCLEOTIDE SEQUENCE [LARGE SCALE GENOMIC DNA]</scope>
    <source>
        <strain evidence="1 2">K300</strain>
    </source>
</reference>
<dbReference type="RefSeq" id="WP_116415175.1">
    <property type="nucleotide sequence ID" value="NZ_NBWZ01000001.1"/>
</dbReference>
<organism evidence="1 2">
    <name type="scientific">Subtercola boreus</name>
    <dbReference type="NCBI Taxonomy" id="120213"/>
    <lineage>
        <taxon>Bacteria</taxon>
        <taxon>Bacillati</taxon>
        <taxon>Actinomycetota</taxon>
        <taxon>Actinomycetes</taxon>
        <taxon>Micrococcales</taxon>
        <taxon>Microbacteriaceae</taxon>
        <taxon>Subtercola</taxon>
    </lineage>
</organism>
<evidence type="ECO:0000313" key="2">
    <source>
        <dbReference type="Proteomes" id="UP000256486"/>
    </source>
</evidence>